<dbReference type="HAMAP" id="MF_01114">
    <property type="entry name" value="RecX"/>
    <property type="match status" value="1"/>
</dbReference>
<dbReference type="InterPro" id="IPR053925">
    <property type="entry name" value="RecX_HTH_3rd"/>
</dbReference>
<feature type="domain" description="RecX third three-helical" evidence="7">
    <location>
        <begin position="153"/>
        <end position="197"/>
    </location>
</feature>
<dbReference type="Gene3D" id="1.10.10.10">
    <property type="entry name" value="Winged helix-like DNA-binding domain superfamily/Winged helix DNA-binding domain"/>
    <property type="match status" value="3"/>
</dbReference>
<dbReference type="AlphaFoldDB" id="A0A9D2NLM4"/>
<comment type="function">
    <text evidence="5">Modulates RecA activity.</text>
</comment>
<dbReference type="InterPro" id="IPR036388">
    <property type="entry name" value="WH-like_DNA-bd_sf"/>
</dbReference>
<evidence type="ECO:0000259" key="7">
    <source>
        <dbReference type="Pfam" id="PF21981"/>
    </source>
</evidence>
<dbReference type="Pfam" id="PF02631">
    <property type="entry name" value="RecX_HTH2"/>
    <property type="match status" value="1"/>
</dbReference>
<comment type="similarity">
    <text evidence="2 5">Belongs to the RecX family.</text>
</comment>
<comment type="caution">
    <text evidence="9">The sequence shown here is derived from an EMBL/GenBank/DDBJ whole genome shotgun (WGS) entry which is preliminary data.</text>
</comment>
<proteinExistence type="inferred from homology"/>
<comment type="subcellular location">
    <subcellularLocation>
        <location evidence="1 5">Cytoplasm</location>
    </subcellularLocation>
</comment>
<evidence type="ECO:0000256" key="1">
    <source>
        <dbReference type="ARBA" id="ARBA00004496"/>
    </source>
</evidence>
<protein>
    <recommendedName>
        <fullName evidence="3 5">Regulatory protein RecX</fullName>
    </recommendedName>
</protein>
<evidence type="ECO:0000313" key="9">
    <source>
        <dbReference type="EMBL" id="HJC33440.1"/>
    </source>
</evidence>
<evidence type="ECO:0000256" key="2">
    <source>
        <dbReference type="ARBA" id="ARBA00009695"/>
    </source>
</evidence>
<dbReference type="InterPro" id="IPR053926">
    <property type="entry name" value="RecX_HTH_1st"/>
</dbReference>
<accession>A0A9D2NLM4</accession>
<evidence type="ECO:0000256" key="3">
    <source>
        <dbReference type="ARBA" id="ARBA00018111"/>
    </source>
</evidence>
<evidence type="ECO:0000256" key="5">
    <source>
        <dbReference type="HAMAP-Rule" id="MF_01114"/>
    </source>
</evidence>
<dbReference type="InterPro" id="IPR053924">
    <property type="entry name" value="RecX_HTH_2nd"/>
</dbReference>
<dbReference type="PANTHER" id="PTHR33602">
    <property type="entry name" value="REGULATORY PROTEIN RECX FAMILY PROTEIN"/>
    <property type="match status" value="1"/>
</dbReference>
<reference evidence="9" key="2">
    <citation type="submission" date="2021-04" db="EMBL/GenBank/DDBJ databases">
        <authorList>
            <person name="Gilroy R."/>
        </authorList>
    </citation>
    <scope>NUCLEOTIDE SEQUENCE</scope>
    <source>
        <strain evidence="9">ChiW19-954</strain>
    </source>
</reference>
<dbReference type="Proteomes" id="UP000823890">
    <property type="component" value="Unassembled WGS sequence"/>
</dbReference>
<evidence type="ECO:0000259" key="6">
    <source>
        <dbReference type="Pfam" id="PF02631"/>
    </source>
</evidence>
<reference evidence="9" key="1">
    <citation type="journal article" date="2021" name="PeerJ">
        <title>Extensive microbial diversity within the chicken gut microbiome revealed by metagenomics and culture.</title>
        <authorList>
            <person name="Gilroy R."/>
            <person name="Ravi A."/>
            <person name="Getino M."/>
            <person name="Pursley I."/>
            <person name="Horton D.L."/>
            <person name="Alikhan N.F."/>
            <person name="Baker D."/>
            <person name="Gharbi K."/>
            <person name="Hall N."/>
            <person name="Watson M."/>
            <person name="Adriaenssens E.M."/>
            <person name="Foster-Nyarko E."/>
            <person name="Jarju S."/>
            <person name="Secka A."/>
            <person name="Antonio M."/>
            <person name="Oren A."/>
            <person name="Chaudhuri R.R."/>
            <person name="La Ragione R."/>
            <person name="Hildebrand F."/>
            <person name="Pallen M.J."/>
        </authorList>
    </citation>
    <scope>NUCLEOTIDE SEQUENCE</scope>
    <source>
        <strain evidence="9">ChiW19-954</strain>
    </source>
</reference>
<dbReference type="GO" id="GO:0006282">
    <property type="term" value="P:regulation of DNA repair"/>
    <property type="evidence" value="ECO:0007669"/>
    <property type="project" value="UniProtKB-UniRule"/>
</dbReference>
<gene>
    <name evidence="5" type="primary">recX</name>
    <name evidence="9" type="ORF">H9758_02475</name>
</gene>
<feature type="domain" description="RecX second three-helical" evidence="6">
    <location>
        <begin position="105"/>
        <end position="143"/>
    </location>
</feature>
<dbReference type="Pfam" id="PF21981">
    <property type="entry name" value="RecX_HTH3"/>
    <property type="match status" value="1"/>
</dbReference>
<keyword evidence="4 5" id="KW-0963">Cytoplasm</keyword>
<dbReference type="PANTHER" id="PTHR33602:SF1">
    <property type="entry name" value="REGULATORY PROTEIN RECX FAMILY PROTEIN"/>
    <property type="match status" value="1"/>
</dbReference>
<name>A0A9D2NLM4_9FIRM</name>
<evidence type="ECO:0000259" key="8">
    <source>
        <dbReference type="Pfam" id="PF21982"/>
    </source>
</evidence>
<dbReference type="EMBL" id="DWWO01000025">
    <property type="protein sequence ID" value="HJC33440.1"/>
    <property type="molecule type" value="Genomic_DNA"/>
</dbReference>
<evidence type="ECO:0000313" key="10">
    <source>
        <dbReference type="Proteomes" id="UP000823890"/>
    </source>
</evidence>
<evidence type="ECO:0000256" key="4">
    <source>
        <dbReference type="ARBA" id="ARBA00022490"/>
    </source>
</evidence>
<dbReference type="InterPro" id="IPR003783">
    <property type="entry name" value="Regulatory_RecX"/>
</dbReference>
<organism evidence="9 10">
    <name type="scientific">Candidatus Mediterraneibacter faecipullorum</name>
    <dbReference type="NCBI Taxonomy" id="2838670"/>
    <lineage>
        <taxon>Bacteria</taxon>
        <taxon>Bacillati</taxon>
        <taxon>Bacillota</taxon>
        <taxon>Clostridia</taxon>
        <taxon>Lachnospirales</taxon>
        <taxon>Lachnospiraceae</taxon>
        <taxon>Mediterraneibacter</taxon>
    </lineage>
</organism>
<dbReference type="Pfam" id="PF21982">
    <property type="entry name" value="RecX_HTH1"/>
    <property type="match status" value="1"/>
</dbReference>
<dbReference type="GO" id="GO:0005737">
    <property type="term" value="C:cytoplasm"/>
    <property type="evidence" value="ECO:0007669"/>
    <property type="project" value="UniProtKB-SubCell"/>
</dbReference>
<feature type="domain" description="RecX first three-helical" evidence="8">
    <location>
        <begin position="59"/>
        <end position="97"/>
    </location>
</feature>
<sequence length="204" mass="23742">MIVTEIEPYTRTKFKVYLDGKFAFVLYKGELSRYGIRKEGEISAGIVEKIETEVVLKRAKLRAMHLLADMDRTEAALREKLKQGCYTQEMIDRAVDYVKSFGYLDDARYAENFVRSRQGTKSRKEIRAALMQKGVSAELAEQAFESCYEDGGEEEAVRSIFRKKRFDPMTAEESEKQRIYGYLARKGFKYETIRQVIQNYEDNA</sequence>